<feature type="domain" description="Copper amine oxidase-like N-terminal" evidence="1">
    <location>
        <begin position="29"/>
        <end position="130"/>
    </location>
</feature>
<dbReference type="RefSeq" id="WP_377720277.1">
    <property type="nucleotide sequence ID" value="NZ_JBHSAM010000028.1"/>
</dbReference>
<dbReference type="InterPro" id="IPR012854">
    <property type="entry name" value="Cu_amine_oxidase-like_N"/>
</dbReference>
<dbReference type="Pfam" id="PF07833">
    <property type="entry name" value="Cu_amine_oxidN1"/>
    <property type="match status" value="1"/>
</dbReference>
<name>A0ABV8K6Q2_9BACL</name>
<accession>A0ABV8K6Q2</accession>
<evidence type="ECO:0000259" key="1">
    <source>
        <dbReference type="Pfam" id="PF07833"/>
    </source>
</evidence>
<sequence length="138" mass="15552">MFIAFTDPYAKTVPAPQPPQQPLEIVVTLDGRPMYLTKAPLLSQGSIFVPMRELFSRLGADVSFDTKKKLVIAQKGNTKIMYRLGDAHATINGKQVRMEAGYRTLNSQVYMPLRFVSEVFGYKVVYDGSLFVVKITTW</sequence>
<keyword evidence="3" id="KW-1185">Reference proteome</keyword>
<proteinExistence type="predicted"/>
<protein>
    <submittedName>
        <fullName evidence="2">Copper amine oxidase N-terminal domain-containing protein</fullName>
    </submittedName>
</protein>
<dbReference type="Gene3D" id="3.30.457.10">
    <property type="entry name" value="Copper amine oxidase-like, N-terminal domain"/>
    <property type="match status" value="1"/>
</dbReference>
<comment type="caution">
    <text evidence="2">The sequence shown here is derived from an EMBL/GenBank/DDBJ whole genome shotgun (WGS) entry which is preliminary data.</text>
</comment>
<dbReference type="Proteomes" id="UP001595715">
    <property type="component" value="Unassembled WGS sequence"/>
</dbReference>
<evidence type="ECO:0000313" key="2">
    <source>
        <dbReference type="EMBL" id="MFC4101674.1"/>
    </source>
</evidence>
<reference evidence="3" key="1">
    <citation type="journal article" date="2019" name="Int. J. Syst. Evol. Microbiol.">
        <title>The Global Catalogue of Microorganisms (GCM) 10K type strain sequencing project: providing services to taxonomists for standard genome sequencing and annotation.</title>
        <authorList>
            <consortium name="The Broad Institute Genomics Platform"/>
            <consortium name="The Broad Institute Genome Sequencing Center for Infectious Disease"/>
            <person name="Wu L."/>
            <person name="Ma J."/>
        </authorList>
    </citation>
    <scope>NUCLEOTIDE SEQUENCE [LARGE SCALE GENOMIC DNA]</scope>
    <source>
        <strain evidence="3">IBRC-M 10987</strain>
    </source>
</reference>
<dbReference type="SUPFAM" id="SSF55383">
    <property type="entry name" value="Copper amine oxidase, domain N"/>
    <property type="match status" value="1"/>
</dbReference>
<dbReference type="EMBL" id="JBHSAM010000028">
    <property type="protein sequence ID" value="MFC4101674.1"/>
    <property type="molecule type" value="Genomic_DNA"/>
</dbReference>
<evidence type="ECO:0000313" key="3">
    <source>
        <dbReference type="Proteomes" id="UP001595715"/>
    </source>
</evidence>
<gene>
    <name evidence="2" type="ORF">ACFOZ8_18675</name>
</gene>
<organism evidence="2 3">
    <name type="scientific">Paenibacillus xanthanilyticus</name>
    <dbReference type="NCBI Taxonomy" id="1783531"/>
    <lineage>
        <taxon>Bacteria</taxon>
        <taxon>Bacillati</taxon>
        <taxon>Bacillota</taxon>
        <taxon>Bacilli</taxon>
        <taxon>Bacillales</taxon>
        <taxon>Paenibacillaceae</taxon>
        <taxon>Paenibacillus</taxon>
    </lineage>
</organism>
<dbReference type="InterPro" id="IPR036582">
    <property type="entry name" value="Mao_N_sf"/>
</dbReference>